<accession>A0A7G9TCQ3</accession>
<protein>
    <submittedName>
        <fullName evidence="2">Uncharacterized protein</fullName>
    </submittedName>
</protein>
<evidence type="ECO:0000313" key="3">
    <source>
        <dbReference type="Proteomes" id="UP000515838"/>
    </source>
</evidence>
<reference evidence="2 3" key="1">
    <citation type="submission" date="2020-08" db="EMBL/GenBank/DDBJ databases">
        <title>Streptomycin Non-resistant strain, P. mexicana.</title>
        <authorList>
            <person name="Ganesh-Kumar S."/>
            <person name="Zhe T."/>
            <person name="Yu Z."/>
            <person name="Min Y."/>
        </authorList>
    </citation>
    <scope>NUCLEOTIDE SEQUENCE [LARGE SCALE GENOMIC DNA]</scope>
    <source>
        <strain evidence="2 3">GTZY2</strain>
    </source>
</reference>
<dbReference type="EMBL" id="CP060731">
    <property type="protein sequence ID" value="QNN77878.1"/>
    <property type="molecule type" value="Genomic_DNA"/>
</dbReference>
<dbReference type="GeneID" id="81469332"/>
<evidence type="ECO:0000256" key="1">
    <source>
        <dbReference type="SAM" id="MobiDB-lite"/>
    </source>
</evidence>
<evidence type="ECO:0000313" key="2">
    <source>
        <dbReference type="EMBL" id="QNN77878.1"/>
    </source>
</evidence>
<dbReference type="RefSeq" id="WP_187573379.1">
    <property type="nucleotide sequence ID" value="NZ_CP060731.1"/>
</dbReference>
<gene>
    <name evidence="2" type="ORF">IAE60_00050</name>
</gene>
<proteinExistence type="predicted"/>
<organism evidence="2 3">
    <name type="scientific">Pseudoxanthomonas mexicana</name>
    <dbReference type="NCBI Taxonomy" id="128785"/>
    <lineage>
        <taxon>Bacteria</taxon>
        <taxon>Pseudomonadati</taxon>
        <taxon>Pseudomonadota</taxon>
        <taxon>Gammaproteobacteria</taxon>
        <taxon>Lysobacterales</taxon>
        <taxon>Lysobacteraceae</taxon>
        <taxon>Pseudoxanthomonas</taxon>
    </lineage>
</organism>
<feature type="region of interest" description="Disordered" evidence="1">
    <location>
        <begin position="21"/>
        <end position="58"/>
    </location>
</feature>
<dbReference type="AlphaFoldDB" id="A0A7G9TCQ3"/>
<dbReference type="Proteomes" id="UP000515838">
    <property type="component" value="Chromosome"/>
</dbReference>
<name>A0A7G9TCQ3_PSEMX</name>
<sequence>MTIPLPSSQRTLGPMLTFARSMSGAEKQSNSKMDPSVRWDDDTGVELTRMKTMPVAAA</sequence>